<accession>W9QT79</accession>
<feature type="region of interest" description="Disordered" evidence="1">
    <location>
        <begin position="96"/>
        <end position="120"/>
    </location>
</feature>
<gene>
    <name evidence="2" type="ORF">L484_001995</name>
</gene>
<dbReference type="PANTHER" id="PTHR31948">
    <property type="entry name" value="ZINC-FINGER HOMEODOMAIN PROTEIN 2"/>
    <property type="match status" value="1"/>
</dbReference>
<sequence>MPTEISRRNRATSLEMGSHHHKYPIVQQMNVAFVSSSRWHGAIERGSKRIRALDNGRGPSATFRISQMRFQTKFTQEPKERMLEFVEKVEWRIQKQDEECSGDGNDRSAADIGGFKPVSS</sequence>
<dbReference type="STRING" id="981085.W9QT79"/>
<dbReference type="Proteomes" id="UP000030645">
    <property type="component" value="Unassembled WGS sequence"/>
</dbReference>
<dbReference type="GO" id="GO:0005634">
    <property type="term" value="C:nucleus"/>
    <property type="evidence" value="ECO:0007669"/>
    <property type="project" value="TreeGrafter"/>
</dbReference>
<keyword evidence="3" id="KW-1185">Reference proteome</keyword>
<proteinExistence type="predicted"/>
<evidence type="ECO:0000313" key="2">
    <source>
        <dbReference type="EMBL" id="EXB37916.1"/>
    </source>
</evidence>
<dbReference type="AlphaFoldDB" id="W9QT79"/>
<reference evidence="3" key="1">
    <citation type="submission" date="2013-01" db="EMBL/GenBank/DDBJ databases">
        <title>Draft Genome Sequence of a Mulberry Tree, Morus notabilis C.K. Schneid.</title>
        <authorList>
            <person name="He N."/>
            <person name="Zhao S."/>
        </authorList>
    </citation>
    <scope>NUCLEOTIDE SEQUENCE</scope>
</reference>
<dbReference type="GO" id="GO:0050793">
    <property type="term" value="P:regulation of developmental process"/>
    <property type="evidence" value="ECO:0007669"/>
    <property type="project" value="TreeGrafter"/>
</dbReference>
<dbReference type="Gene3D" id="1.10.10.60">
    <property type="entry name" value="Homeodomain-like"/>
    <property type="match status" value="1"/>
</dbReference>
<protein>
    <submittedName>
        <fullName evidence="2">Uncharacterized protein</fullName>
    </submittedName>
</protein>
<evidence type="ECO:0000313" key="3">
    <source>
        <dbReference type="Proteomes" id="UP000030645"/>
    </source>
</evidence>
<dbReference type="GO" id="GO:0000976">
    <property type="term" value="F:transcription cis-regulatory region binding"/>
    <property type="evidence" value="ECO:0007669"/>
    <property type="project" value="TreeGrafter"/>
</dbReference>
<evidence type="ECO:0000256" key="1">
    <source>
        <dbReference type="SAM" id="MobiDB-lite"/>
    </source>
</evidence>
<feature type="compositionally biased region" description="Basic and acidic residues" evidence="1">
    <location>
        <begin position="96"/>
        <end position="109"/>
    </location>
</feature>
<dbReference type="GO" id="GO:0003700">
    <property type="term" value="F:DNA-binding transcription factor activity"/>
    <property type="evidence" value="ECO:0007669"/>
    <property type="project" value="TreeGrafter"/>
</dbReference>
<name>W9QT79_9ROSA</name>
<organism evidence="2 3">
    <name type="scientific">Morus notabilis</name>
    <dbReference type="NCBI Taxonomy" id="981085"/>
    <lineage>
        <taxon>Eukaryota</taxon>
        <taxon>Viridiplantae</taxon>
        <taxon>Streptophyta</taxon>
        <taxon>Embryophyta</taxon>
        <taxon>Tracheophyta</taxon>
        <taxon>Spermatophyta</taxon>
        <taxon>Magnoliopsida</taxon>
        <taxon>eudicotyledons</taxon>
        <taxon>Gunneridae</taxon>
        <taxon>Pentapetalae</taxon>
        <taxon>rosids</taxon>
        <taxon>fabids</taxon>
        <taxon>Rosales</taxon>
        <taxon>Moraceae</taxon>
        <taxon>Moreae</taxon>
        <taxon>Morus</taxon>
    </lineage>
</organism>
<dbReference type="EMBL" id="KE343670">
    <property type="protein sequence ID" value="EXB37916.1"/>
    <property type="molecule type" value="Genomic_DNA"/>
</dbReference>
<dbReference type="PANTHER" id="PTHR31948:SF140">
    <property type="entry name" value="ZINC-FINGER HOMEODOMAIN PROTEIN 2"/>
    <property type="match status" value="1"/>
</dbReference>